<feature type="signal peptide" evidence="1">
    <location>
        <begin position="1"/>
        <end position="23"/>
    </location>
</feature>
<dbReference type="AlphaFoldDB" id="H1V6H9"/>
<dbReference type="EMBL" id="CACQ02008770">
    <property type="protein sequence ID" value="CCF46508.1"/>
    <property type="molecule type" value="Genomic_DNA"/>
</dbReference>
<organism evidence="2 4">
    <name type="scientific">Colletotrichum higginsianum (strain IMI 349063)</name>
    <name type="common">Crucifer anthracnose fungus</name>
    <dbReference type="NCBI Taxonomy" id="759273"/>
    <lineage>
        <taxon>Eukaryota</taxon>
        <taxon>Fungi</taxon>
        <taxon>Dikarya</taxon>
        <taxon>Ascomycota</taxon>
        <taxon>Pezizomycotina</taxon>
        <taxon>Sordariomycetes</taxon>
        <taxon>Hypocreomycetidae</taxon>
        <taxon>Glomerellales</taxon>
        <taxon>Glomerellaceae</taxon>
        <taxon>Colletotrichum</taxon>
        <taxon>Colletotrichum destructivum species complex</taxon>
    </lineage>
</organism>
<feature type="chain" id="PRO_5007665366" description="Secreted protein" evidence="1">
    <location>
        <begin position="24"/>
        <end position="81"/>
    </location>
</feature>
<evidence type="ECO:0000313" key="4">
    <source>
        <dbReference type="Proteomes" id="UP000007174"/>
    </source>
</evidence>
<sequence>MPGLGPRSKVWLYVFWFLPKTCCTFRAKRGRDGNKQPAGFACGCQYLPAEQPTCKTRVWGHSTGTAGCKMMVECALFGIFS</sequence>
<reference evidence="2" key="1">
    <citation type="submission" date="2011-12" db="EMBL/GenBank/DDBJ databases">
        <title>The genome sequence of Colletotrichum higginsianum IMI 34906.</title>
        <authorList>
            <person name="Ma L.-J."/>
            <person name="O'Connell R."/>
            <person name="van Themaat E.V.L."/>
            <person name="Stueber K."/>
            <person name="Young S.K."/>
            <person name="Zeng Q."/>
            <person name="Gargeya S."/>
            <person name="Fitzgerald M."/>
            <person name="Haas B."/>
            <person name="Abouelleil A."/>
            <person name="Alvarado L."/>
            <person name="Arachchi H.M."/>
            <person name="Berlin A."/>
            <person name="Chapman S.B."/>
            <person name="Gearin G."/>
            <person name="Goldberg J."/>
            <person name="Griggs A."/>
            <person name="Gujja S."/>
            <person name="Hansen M."/>
            <person name="Heiman D."/>
            <person name="Howarth C."/>
            <person name="Larimer J."/>
            <person name="Lui A."/>
            <person name="MacDonald P.J.P."/>
            <person name="McCowen C."/>
            <person name="Montmayeur A."/>
            <person name="Murphy C."/>
            <person name="Neiman D."/>
            <person name="Pearson M."/>
            <person name="Priest M."/>
            <person name="Roberts A."/>
            <person name="Saif S."/>
            <person name="Shea T."/>
            <person name="Sisk P."/>
            <person name="Stolte C."/>
            <person name="Sykes S."/>
            <person name="Wortman J."/>
            <person name="Nusbaum C."/>
            <person name="Birren B."/>
        </authorList>
    </citation>
    <scope>NUCLEOTIDE SEQUENCE [LARGE SCALE GENOMIC DNA]</scope>
    <source>
        <strain evidence="2">IMI 349063</strain>
    </source>
</reference>
<dbReference type="EMBL" id="CACQ02001713">
    <property type="protein sequence ID" value="CCF35831.1"/>
    <property type="molecule type" value="Genomic_DNA"/>
</dbReference>
<dbReference type="Proteomes" id="UP000007174">
    <property type="component" value="Unassembled WGS sequence"/>
</dbReference>
<evidence type="ECO:0000313" key="2">
    <source>
        <dbReference type="EMBL" id="CCF35831.1"/>
    </source>
</evidence>
<evidence type="ECO:0008006" key="5">
    <source>
        <dbReference type="Google" id="ProtNLM"/>
    </source>
</evidence>
<name>H1V6H9_COLHI</name>
<gene>
    <name evidence="2" type="ORF">CH063_01381</name>
    <name evidence="3" type="ORF">CH063_15239</name>
</gene>
<keyword evidence="1" id="KW-0732">Signal</keyword>
<protein>
    <recommendedName>
        <fullName evidence="5">Secreted protein</fullName>
    </recommendedName>
</protein>
<proteinExistence type="predicted"/>
<evidence type="ECO:0000256" key="1">
    <source>
        <dbReference type="SAM" id="SignalP"/>
    </source>
</evidence>
<dbReference type="HOGENOM" id="CLU_2573754_0_0_1"/>
<accession>H1V6H9</accession>
<evidence type="ECO:0000313" key="3">
    <source>
        <dbReference type="EMBL" id="CCF46508.1"/>
    </source>
</evidence>
<reference evidence="4" key="2">
    <citation type="journal article" date="2012" name="Nat. Genet.">
        <title>Lifestyle transitions in plant pathogenic Colletotrichum fungi deciphered by genome and transcriptome analyses.</title>
        <authorList>
            <person name="O'Connell R.J."/>
            <person name="Thon M.R."/>
            <person name="Hacquard S."/>
            <person name="Amyotte S.G."/>
            <person name="Kleemann J."/>
            <person name="Torres M.F."/>
            <person name="Damm U."/>
            <person name="Buiate E.A."/>
            <person name="Epstein L."/>
            <person name="Alkan N."/>
            <person name="Altmueller J."/>
            <person name="Alvarado-Balderrama L."/>
            <person name="Bauser C.A."/>
            <person name="Becker C."/>
            <person name="Birren B.W."/>
            <person name="Chen Z."/>
            <person name="Choi J."/>
            <person name="Crouch J.A."/>
            <person name="Duvick J.P."/>
            <person name="Farman M.A."/>
            <person name="Gan P."/>
            <person name="Heiman D."/>
            <person name="Henrissat B."/>
            <person name="Howard R.J."/>
            <person name="Kabbage M."/>
            <person name="Koch C."/>
            <person name="Kracher B."/>
            <person name="Kubo Y."/>
            <person name="Law A.D."/>
            <person name="Lebrun M.-H."/>
            <person name="Lee Y.-H."/>
            <person name="Miyara I."/>
            <person name="Moore N."/>
            <person name="Neumann U."/>
            <person name="Nordstroem K."/>
            <person name="Panaccione D.G."/>
            <person name="Panstruga R."/>
            <person name="Place M."/>
            <person name="Proctor R.H."/>
            <person name="Prusky D."/>
            <person name="Rech G."/>
            <person name="Reinhardt R."/>
            <person name="Rollins J.A."/>
            <person name="Rounsley S."/>
            <person name="Schardl C.L."/>
            <person name="Schwartz D.C."/>
            <person name="Shenoy N."/>
            <person name="Shirasu K."/>
            <person name="Sikhakolli U.R."/>
            <person name="Stueber K."/>
            <person name="Sukno S.A."/>
            <person name="Sweigard J.A."/>
            <person name="Takano Y."/>
            <person name="Takahara H."/>
            <person name="Trail F."/>
            <person name="van der Does H.C."/>
            <person name="Voll L.M."/>
            <person name="Will I."/>
            <person name="Young S."/>
            <person name="Zeng Q."/>
            <person name="Zhang J."/>
            <person name="Zhou S."/>
            <person name="Dickman M.B."/>
            <person name="Schulze-Lefert P."/>
            <person name="Ver Loren van Themaat E."/>
            <person name="Ma L.-J."/>
            <person name="Vaillancourt L.J."/>
        </authorList>
    </citation>
    <scope>NUCLEOTIDE SEQUENCE [LARGE SCALE GENOMIC DNA]</scope>
    <source>
        <strain evidence="4">IMI 349063</strain>
    </source>
</reference>